<dbReference type="EMBL" id="FOFR01000032">
    <property type="protein sequence ID" value="SES31526.1"/>
    <property type="molecule type" value="Genomic_DNA"/>
</dbReference>
<accession>A0A1H9WC52</accession>
<feature type="signal peptide" evidence="1">
    <location>
        <begin position="1"/>
        <end position="23"/>
    </location>
</feature>
<organism evidence="3 4">
    <name type="scientific">Lentzea xinjiangensis</name>
    <dbReference type="NCBI Taxonomy" id="402600"/>
    <lineage>
        <taxon>Bacteria</taxon>
        <taxon>Bacillati</taxon>
        <taxon>Actinomycetota</taxon>
        <taxon>Actinomycetes</taxon>
        <taxon>Pseudonocardiales</taxon>
        <taxon>Pseudonocardiaceae</taxon>
        <taxon>Lentzea</taxon>
    </lineage>
</organism>
<dbReference type="OrthoDB" id="3393679at2"/>
<feature type="domain" description="AMIN-like" evidence="2">
    <location>
        <begin position="28"/>
        <end position="148"/>
    </location>
</feature>
<dbReference type="RefSeq" id="WP_143116468.1">
    <property type="nucleotide sequence ID" value="NZ_FOFR01000032.1"/>
</dbReference>
<evidence type="ECO:0000313" key="3">
    <source>
        <dbReference type="EMBL" id="SES31526.1"/>
    </source>
</evidence>
<keyword evidence="1" id="KW-0732">Signal</keyword>
<dbReference type="InterPro" id="IPR056303">
    <property type="entry name" value="AMIN-like"/>
</dbReference>
<feature type="chain" id="PRO_5011560055" description="AMIN-like domain-containing protein" evidence="1">
    <location>
        <begin position="24"/>
        <end position="148"/>
    </location>
</feature>
<evidence type="ECO:0000313" key="4">
    <source>
        <dbReference type="Proteomes" id="UP000199352"/>
    </source>
</evidence>
<proteinExistence type="predicted"/>
<sequence length="148" mass="15092">MKGFLAVLVAAVMAAVAVPGASAAVGSELTAITTERHATFDRVVFTLSGERPSVTDSRATGLEGCGSGKPIAAKGAEFVVVGMWGANAHAYTGPRSFETPGLGNVRSVTGTCDFEAHLEFGIGIGTKGSAYRVSVLDAPVRVVVDISH</sequence>
<reference evidence="4" key="1">
    <citation type="submission" date="2016-10" db="EMBL/GenBank/DDBJ databases">
        <authorList>
            <person name="Varghese N."/>
            <person name="Submissions S."/>
        </authorList>
    </citation>
    <scope>NUCLEOTIDE SEQUENCE [LARGE SCALE GENOMIC DNA]</scope>
    <source>
        <strain evidence="4">CGMCC 4.3525</strain>
    </source>
</reference>
<dbReference type="Pfam" id="PF24837">
    <property type="entry name" value="AMIN-like"/>
    <property type="match status" value="1"/>
</dbReference>
<name>A0A1H9WC52_9PSEU</name>
<evidence type="ECO:0000256" key="1">
    <source>
        <dbReference type="SAM" id="SignalP"/>
    </source>
</evidence>
<keyword evidence="4" id="KW-1185">Reference proteome</keyword>
<evidence type="ECO:0000259" key="2">
    <source>
        <dbReference type="Pfam" id="PF24837"/>
    </source>
</evidence>
<dbReference type="STRING" id="402600.SAMN05216188_13251"/>
<gene>
    <name evidence="3" type="ORF">SAMN05216188_13251</name>
</gene>
<protein>
    <recommendedName>
        <fullName evidence="2">AMIN-like domain-containing protein</fullName>
    </recommendedName>
</protein>
<dbReference type="AlphaFoldDB" id="A0A1H9WC52"/>
<dbReference type="Proteomes" id="UP000199352">
    <property type="component" value="Unassembled WGS sequence"/>
</dbReference>